<feature type="signal peptide" evidence="1">
    <location>
        <begin position="1"/>
        <end position="25"/>
    </location>
</feature>
<dbReference type="RefSeq" id="WP_134109911.1">
    <property type="nucleotide sequence ID" value="NZ_SOCN01000001.1"/>
</dbReference>
<reference evidence="2 3" key="1">
    <citation type="submission" date="2019-03" db="EMBL/GenBank/DDBJ databases">
        <title>Genomic Encyclopedia of Archaeal and Bacterial Type Strains, Phase II (KMG-II): from individual species to whole genera.</title>
        <authorList>
            <person name="Goeker M."/>
        </authorList>
    </citation>
    <scope>NUCLEOTIDE SEQUENCE [LARGE SCALE GENOMIC DNA]</scope>
    <source>
        <strain evidence="2 3">ATCC 35214</strain>
    </source>
</reference>
<evidence type="ECO:0008006" key="4">
    <source>
        <dbReference type="Google" id="ProtNLM"/>
    </source>
</evidence>
<dbReference type="EMBL" id="SOCN01000001">
    <property type="protein sequence ID" value="TDV24073.1"/>
    <property type="molecule type" value="Genomic_DNA"/>
</dbReference>
<keyword evidence="3" id="KW-1185">Reference proteome</keyword>
<sequence length="346" mass="41295">MFKKNIKWLFLINLFAISGISAGCAQQVAEQKDNQEAENPFEKQNYKKIKDLKQNLKSENLILNSKFGKNLIKEIDREHAIFALISTENIDKKINFTKISNSYNFEWNYENIKKYFANENEVFYNKRNNMILEILPLLNKNEVLVNLLFIRDMERTWIYLFKEVQTPDYLAFELTSRWDYEFGEEMQEYNNSKINNITIQDDKFQLNLMQKTSFLSSVTETKHKFNVSKSNWEVKLKDNLSALYFSKNIILDKSKNNNVPIMSQQRVYDDLWEFMFNNSYYTRIWSHDVDEYLKDRKKYDDLNSNTETSKLKMLAKSYLVDLNTTKLSYDNKGIINNINVIFENSN</sequence>
<gene>
    <name evidence="2" type="ORF">BCF59_0017</name>
</gene>
<comment type="caution">
    <text evidence="2">The sequence shown here is derived from an EMBL/GenBank/DDBJ whole genome shotgun (WGS) entry which is preliminary data.</text>
</comment>
<dbReference type="PROSITE" id="PS51257">
    <property type="entry name" value="PROKAR_LIPOPROTEIN"/>
    <property type="match status" value="1"/>
</dbReference>
<protein>
    <recommendedName>
        <fullName evidence="4">Lipoprotein</fullName>
    </recommendedName>
</protein>
<keyword evidence="1" id="KW-0732">Signal</keyword>
<evidence type="ECO:0000313" key="3">
    <source>
        <dbReference type="Proteomes" id="UP000295757"/>
    </source>
</evidence>
<proteinExistence type="predicted"/>
<name>A0A4R7UE20_9BACT</name>
<feature type="chain" id="PRO_5020817489" description="Lipoprotein" evidence="1">
    <location>
        <begin position="26"/>
        <end position="346"/>
    </location>
</feature>
<dbReference type="Proteomes" id="UP000295757">
    <property type="component" value="Unassembled WGS sequence"/>
</dbReference>
<dbReference type="AlphaFoldDB" id="A0A4R7UE20"/>
<evidence type="ECO:0000256" key="1">
    <source>
        <dbReference type="SAM" id="SignalP"/>
    </source>
</evidence>
<accession>A0A4R7UE20</accession>
<organism evidence="2 3">
    <name type="scientific">Mycoplasmopsis mustelae</name>
    <dbReference type="NCBI Taxonomy" id="171289"/>
    <lineage>
        <taxon>Bacteria</taxon>
        <taxon>Bacillati</taxon>
        <taxon>Mycoplasmatota</taxon>
        <taxon>Mycoplasmoidales</taxon>
        <taxon>Metamycoplasmataceae</taxon>
        <taxon>Mycoplasmopsis</taxon>
    </lineage>
</organism>
<evidence type="ECO:0000313" key="2">
    <source>
        <dbReference type="EMBL" id="TDV24073.1"/>
    </source>
</evidence>